<feature type="transmembrane region" description="Helical" evidence="1">
    <location>
        <begin position="23"/>
        <end position="44"/>
    </location>
</feature>
<organism evidence="2 3">
    <name type="scientific">Saccharothrix yanglingensis</name>
    <dbReference type="NCBI Taxonomy" id="659496"/>
    <lineage>
        <taxon>Bacteria</taxon>
        <taxon>Bacillati</taxon>
        <taxon>Actinomycetota</taxon>
        <taxon>Actinomycetes</taxon>
        <taxon>Pseudonocardiales</taxon>
        <taxon>Pseudonocardiaceae</taxon>
        <taxon>Saccharothrix</taxon>
    </lineage>
</organism>
<keyword evidence="1" id="KW-1133">Transmembrane helix</keyword>
<comment type="caution">
    <text evidence="2">The sequence shown here is derived from an EMBL/GenBank/DDBJ whole genome shotgun (WGS) entry which is preliminary data.</text>
</comment>
<protein>
    <submittedName>
        <fullName evidence="2">ABC transporter permease</fullName>
    </submittedName>
</protein>
<name>A0ABU0WVJ2_9PSEU</name>
<feature type="transmembrane region" description="Helical" evidence="1">
    <location>
        <begin position="242"/>
        <end position="263"/>
    </location>
</feature>
<reference evidence="2 3" key="1">
    <citation type="submission" date="2017-06" db="EMBL/GenBank/DDBJ databases">
        <title>Cultured bacterium strain Saccharothrix yanglingensis Hhs.015.</title>
        <authorList>
            <person name="Xia Y."/>
        </authorList>
    </citation>
    <scope>NUCLEOTIDE SEQUENCE [LARGE SCALE GENOMIC DNA]</scope>
    <source>
        <strain evidence="2 3">Hhs.015</strain>
    </source>
</reference>
<proteinExistence type="predicted"/>
<feature type="transmembrane region" description="Helical" evidence="1">
    <location>
        <begin position="193"/>
        <end position="211"/>
    </location>
</feature>
<feature type="transmembrane region" description="Helical" evidence="1">
    <location>
        <begin position="393"/>
        <end position="415"/>
    </location>
</feature>
<feature type="transmembrane region" description="Helical" evidence="1">
    <location>
        <begin position="159"/>
        <end position="181"/>
    </location>
</feature>
<evidence type="ECO:0000256" key="1">
    <source>
        <dbReference type="SAM" id="Phobius"/>
    </source>
</evidence>
<feature type="transmembrane region" description="Helical" evidence="1">
    <location>
        <begin position="130"/>
        <end position="153"/>
    </location>
</feature>
<dbReference type="Proteomes" id="UP001225605">
    <property type="component" value="Unassembled WGS sequence"/>
</dbReference>
<feature type="transmembrane region" description="Helical" evidence="1">
    <location>
        <begin position="435"/>
        <end position="459"/>
    </location>
</feature>
<dbReference type="EMBL" id="NSDM01000002">
    <property type="protein sequence ID" value="MDQ2583870.1"/>
    <property type="molecule type" value="Genomic_DNA"/>
</dbReference>
<feature type="transmembrane region" description="Helical" evidence="1">
    <location>
        <begin position="512"/>
        <end position="530"/>
    </location>
</feature>
<keyword evidence="1" id="KW-0472">Membrane</keyword>
<accession>A0ABU0WVJ2</accession>
<sequence>MTGRNPLTGLRPLLGLALRRDRLLLAAWVLGLVGITLATTSAMGDLYGTVESRRQLEATAGANPAFLALIGPLHDASTLGGVLAWRWGVFGALLVALMSTFLVTRHTRAEEESGRLELIGSAVVGRHAPLAAGVLTALLANVVIGLLTALGLIGLGEPAAGSFAFGAAFTAVGWAFAGVGAVSAQVSESARTANAISGAVLGLAYLLRAVGDAAGDEGPTWLTWASPLGWASLTRPFADERWWVPLLPLALCAVLLVVASVLVTRRDLGGGLVPTRLGPARAPASLGSAFGLAWRLQRGMLLGWALALLVLGGVYGAVARGVEEMLGDNPALAQIITRMGGTGAVVDVYLATILGVIGLFSAIYVVQALLRLRAEETGYRAEPVLATAVGRHAWVAGHLVFAIVGTAAVLAAAGLGAGLVHGARVGDVGGQVVRLVGAALVHAPAVWVVAGLSLVLFALVPKLTSVSWAVLVVCLVLGQLGPLLRLDQWVMDLSPFTHVPRVPGAEPTAAPLLWLTLVAAVLVGIGFAGFRRRDVGR</sequence>
<feature type="transmembrane region" description="Helical" evidence="1">
    <location>
        <begin position="466"/>
        <end position="484"/>
    </location>
</feature>
<feature type="transmembrane region" description="Helical" evidence="1">
    <location>
        <begin position="301"/>
        <end position="318"/>
    </location>
</feature>
<feature type="transmembrane region" description="Helical" evidence="1">
    <location>
        <begin position="348"/>
        <end position="372"/>
    </location>
</feature>
<evidence type="ECO:0000313" key="3">
    <source>
        <dbReference type="Proteomes" id="UP001225605"/>
    </source>
</evidence>
<evidence type="ECO:0000313" key="2">
    <source>
        <dbReference type="EMBL" id="MDQ2583870.1"/>
    </source>
</evidence>
<keyword evidence="3" id="KW-1185">Reference proteome</keyword>
<keyword evidence="1" id="KW-0812">Transmembrane</keyword>
<feature type="transmembrane region" description="Helical" evidence="1">
    <location>
        <begin position="84"/>
        <end position="103"/>
    </location>
</feature>
<gene>
    <name evidence="2" type="ORF">CKY47_07700</name>
</gene>